<protein>
    <submittedName>
        <fullName evidence="2">Pvc16 family protein</fullName>
    </submittedName>
</protein>
<gene>
    <name evidence="2" type="ORF">ACFQSB_38840</name>
</gene>
<dbReference type="RefSeq" id="WP_380832267.1">
    <property type="nucleotide sequence ID" value="NZ_JBHTCG010000055.1"/>
</dbReference>
<reference evidence="3" key="1">
    <citation type="journal article" date="2019" name="Int. J. Syst. Evol. Microbiol.">
        <title>The Global Catalogue of Microorganisms (GCM) 10K type strain sequencing project: providing services to taxonomists for standard genome sequencing and annotation.</title>
        <authorList>
            <consortium name="The Broad Institute Genomics Platform"/>
            <consortium name="The Broad Institute Genome Sequencing Center for Infectious Disease"/>
            <person name="Wu L."/>
            <person name="Ma J."/>
        </authorList>
    </citation>
    <scope>NUCLEOTIDE SEQUENCE [LARGE SCALE GENOMIC DNA]</scope>
    <source>
        <strain evidence="3">CECT 7649</strain>
    </source>
</reference>
<proteinExistence type="predicted"/>
<organism evidence="2 3">
    <name type="scientific">Sphaerisporangium rhizosphaerae</name>
    <dbReference type="NCBI Taxonomy" id="2269375"/>
    <lineage>
        <taxon>Bacteria</taxon>
        <taxon>Bacillati</taxon>
        <taxon>Actinomycetota</taxon>
        <taxon>Actinomycetes</taxon>
        <taxon>Streptosporangiales</taxon>
        <taxon>Streptosporangiaceae</taxon>
        <taxon>Sphaerisporangium</taxon>
    </lineage>
</organism>
<dbReference type="Proteomes" id="UP001596496">
    <property type="component" value="Unassembled WGS sequence"/>
</dbReference>
<evidence type="ECO:0000259" key="1">
    <source>
        <dbReference type="Pfam" id="PF14065"/>
    </source>
</evidence>
<dbReference type="EMBL" id="JBHTCG010000055">
    <property type="protein sequence ID" value="MFC7388218.1"/>
    <property type="molecule type" value="Genomic_DNA"/>
</dbReference>
<dbReference type="Pfam" id="PF14065">
    <property type="entry name" value="Pvc16_N"/>
    <property type="match status" value="1"/>
</dbReference>
<evidence type="ECO:0000313" key="2">
    <source>
        <dbReference type="EMBL" id="MFC7388218.1"/>
    </source>
</evidence>
<dbReference type="Pfam" id="PF13620">
    <property type="entry name" value="CarboxypepD_reg"/>
    <property type="match status" value="1"/>
</dbReference>
<keyword evidence="3" id="KW-1185">Reference proteome</keyword>
<accession>A0ABW2PG00</accession>
<dbReference type="SUPFAM" id="SSF49464">
    <property type="entry name" value="Carboxypeptidase regulatory domain-like"/>
    <property type="match status" value="1"/>
</dbReference>
<dbReference type="InterPro" id="IPR025351">
    <property type="entry name" value="Pvc16_N"/>
</dbReference>
<sequence>MFHDLDATLGALLGRSPATEMAELRGAQVSFEAPDRGFTPGQPTVDLFLYEVRENRELRHPVPVVERHGDGYVRRRPAVRADCSYIVTAWGGGGVGDVRVAAEHRLFGQALTWLSRFPRIPAEALRGGLSNPEYPLPTMVAQLDPNQNAGDFWAAMGVPPRPAFQLLVTVELAMGAGLDGPLATTLDTAFLPGGDRSADVGGTVRDAGGRPVAGAWVLIEQLGTVEISDAEGRFRFTRLVPDRAYTLRARAIGRADAVRDVRVPSATGEYDVSFQ</sequence>
<dbReference type="Gene3D" id="2.60.40.1120">
    <property type="entry name" value="Carboxypeptidase-like, regulatory domain"/>
    <property type="match status" value="1"/>
</dbReference>
<evidence type="ECO:0000313" key="3">
    <source>
        <dbReference type="Proteomes" id="UP001596496"/>
    </source>
</evidence>
<name>A0ABW2PG00_9ACTN</name>
<comment type="caution">
    <text evidence="2">The sequence shown here is derived from an EMBL/GenBank/DDBJ whole genome shotgun (WGS) entry which is preliminary data.</text>
</comment>
<feature type="domain" description="Pvc16 N-terminal" evidence="1">
    <location>
        <begin position="6"/>
        <end position="170"/>
    </location>
</feature>
<dbReference type="InterPro" id="IPR008969">
    <property type="entry name" value="CarboxyPept-like_regulatory"/>
</dbReference>